<evidence type="ECO:0000256" key="2">
    <source>
        <dbReference type="ARBA" id="ARBA00022723"/>
    </source>
</evidence>
<dbReference type="InterPro" id="IPR019761">
    <property type="entry name" value="DNA-dir_RNA_pol-M_15_CS"/>
</dbReference>
<dbReference type="SMART" id="SM00661">
    <property type="entry name" value="RPOL9"/>
    <property type="match status" value="1"/>
</dbReference>
<comment type="similarity">
    <text evidence="1">Belongs to the archaeal RpoM/eukaryotic RPA12/RPB9/RPC11 RNA polymerase family.</text>
</comment>
<protein>
    <recommendedName>
        <fullName evidence="5">DNA-directed RNA polymerase II subunit RPB9-like zinc ribbon domain-containing protein</fullName>
    </recommendedName>
</protein>
<evidence type="ECO:0000256" key="4">
    <source>
        <dbReference type="ARBA" id="ARBA00023163"/>
    </source>
</evidence>
<reference evidence="6" key="1">
    <citation type="journal article" date="2020" name="mSystems">
        <title>Genome- and Community-Level Interaction Insights into Carbon Utilization and Element Cycling Functions of Hydrothermarchaeota in Hydrothermal Sediment.</title>
        <authorList>
            <person name="Zhou Z."/>
            <person name="Liu Y."/>
            <person name="Xu W."/>
            <person name="Pan J."/>
            <person name="Luo Z.H."/>
            <person name="Li M."/>
        </authorList>
    </citation>
    <scope>NUCLEOTIDE SEQUENCE [LARGE SCALE GENOMIC DNA]</scope>
    <source>
        <strain evidence="6">SpSt-26</strain>
    </source>
</reference>
<sequence length="75" mass="8570">MRRRSCMEFCPKCKSLMRYSGKKAICRKCGYEKEAGEEKVVIRSEKNKEEIPVIGGGKNSNLANNKGNMSCLWKH</sequence>
<feature type="domain" description="DNA-directed RNA polymerase II subunit RPB9-like zinc ribbon" evidence="5">
    <location>
        <begin position="8"/>
        <end position="54"/>
    </location>
</feature>
<evidence type="ECO:0000256" key="3">
    <source>
        <dbReference type="ARBA" id="ARBA00022833"/>
    </source>
</evidence>
<evidence type="ECO:0000259" key="5">
    <source>
        <dbReference type="SMART" id="SM00661"/>
    </source>
</evidence>
<dbReference type="PROSITE" id="PS01030">
    <property type="entry name" value="RNA_POL_M_15KD"/>
    <property type="match status" value="1"/>
</dbReference>
<accession>A0A7J2TLR9</accession>
<organism evidence="6">
    <name type="scientific">Archaeoglobus fulgidus</name>
    <dbReference type="NCBI Taxonomy" id="2234"/>
    <lineage>
        <taxon>Archaea</taxon>
        <taxon>Methanobacteriati</taxon>
        <taxon>Methanobacteriota</taxon>
        <taxon>Archaeoglobi</taxon>
        <taxon>Archaeoglobales</taxon>
        <taxon>Archaeoglobaceae</taxon>
        <taxon>Archaeoglobus</taxon>
    </lineage>
</organism>
<evidence type="ECO:0000313" key="6">
    <source>
        <dbReference type="EMBL" id="HEH36156.1"/>
    </source>
</evidence>
<proteinExistence type="inferred from homology"/>
<keyword evidence="3" id="KW-0862">Zinc</keyword>
<dbReference type="EMBL" id="DSLA01000138">
    <property type="protein sequence ID" value="HEH36156.1"/>
    <property type="molecule type" value="Genomic_DNA"/>
</dbReference>
<dbReference type="GO" id="GO:0046872">
    <property type="term" value="F:metal ion binding"/>
    <property type="evidence" value="ECO:0007669"/>
    <property type="project" value="UniProtKB-KW"/>
</dbReference>
<evidence type="ECO:0000256" key="1">
    <source>
        <dbReference type="ARBA" id="ARBA00008925"/>
    </source>
</evidence>
<gene>
    <name evidence="6" type="ORF">ENP88_08545</name>
</gene>
<comment type="caution">
    <text evidence="6">The sequence shown here is derived from an EMBL/GenBank/DDBJ whole genome shotgun (WGS) entry which is preliminary data.</text>
</comment>
<keyword evidence="2" id="KW-0479">Metal-binding</keyword>
<dbReference type="GO" id="GO:0006351">
    <property type="term" value="P:DNA-templated transcription"/>
    <property type="evidence" value="ECO:0007669"/>
    <property type="project" value="InterPro"/>
</dbReference>
<dbReference type="InterPro" id="IPR001529">
    <property type="entry name" value="Zn_ribbon_RPB9"/>
</dbReference>
<dbReference type="AlphaFoldDB" id="A0A7J2TLR9"/>
<dbReference type="Pfam" id="PF02150">
    <property type="entry name" value="Zn_ribbon_RPB9"/>
    <property type="match status" value="1"/>
</dbReference>
<name>A0A7J2TLR9_ARCFL</name>
<keyword evidence="4" id="KW-0804">Transcription</keyword>